<accession>A0A662YKP4</accession>
<dbReference type="Proteomes" id="UP000289886">
    <property type="component" value="Unassembled WGS sequence"/>
</dbReference>
<organism evidence="1 2">
    <name type="scientific">Acipenser ruthenus</name>
    <name type="common">Sterlet sturgeon</name>
    <dbReference type="NCBI Taxonomy" id="7906"/>
    <lineage>
        <taxon>Eukaryota</taxon>
        <taxon>Metazoa</taxon>
        <taxon>Chordata</taxon>
        <taxon>Craniata</taxon>
        <taxon>Vertebrata</taxon>
        <taxon>Euteleostomi</taxon>
        <taxon>Actinopterygii</taxon>
        <taxon>Chondrostei</taxon>
        <taxon>Acipenseriformes</taxon>
        <taxon>Acipenseridae</taxon>
        <taxon>Acipenser</taxon>
    </lineage>
</organism>
<proteinExistence type="predicted"/>
<sequence length="138" mass="16089">MDMLWMCFKTLLLSKTYQDSKKQPATPLSFLLLLLITTLPITARIQFKTLVLTYRYLDQTAPSNLQTLISPYTPTRPLRSTCTRRLAVPPLRSPAFRAHSFSTLTPLWWNDLPTDVRTAQSLTTFRRLLKIHLFRQHL</sequence>
<name>A0A662YKP4_ACIRT</name>
<evidence type="ECO:0000313" key="1">
    <source>
        <dbReference type="EMBL" id="RXM97340.1"/>
    </source>
</evidence>
<dbReference type="EMBL" id="SCEB01001139">
    <property type="protein sequence ID" value="RXM97340.1"/>
    <property type="molecule type" value="Genomic_DNA"/>
</dbReference>
<dbReference type="AlphaFoldDB" id="A0A662YKP4"/>
<evidence type="ECO:0000313" key="2">
    <source>
        <dbReference type="Proteomes" id="UP000289886"/>
    </source>
</evidence>
<gene>
    <name evidence="1" type="ORF">EOD39_14553</name>
</gene>
<comment type="caution">
    <text evidence="1">The sequence shown here is derived from an EMBL/GenBank/DDBJ whole genome shotgun (WGS) entry which is preliminary data.</text>
</comment>
<keyword evidence="2" id="KW-1185">Reference proteome</keyword>
<reference evidence="1 2" key="1">
    <citation type="submission" date="2019-01" db="EMBL/GenBank/DDBJ databases">
        <title>Draft Genome and Complete Hox-Cluster Characterization of the Sterlet Sturgeon (Acipenser ruthenus).</title>
        <authorList>
            <person name="Wei Q."/>
        </authorList>
    </citation>
    <scope>NUCLEOTIDE SEQUENCE [LARGE SCALE GENOMIC DNA]</scope>
    <source>
        <strain evidence="1">WHYD16114868_AA</strain>
        <tissue evidence="1">Blood</tissue>
    </source>
</reference>
<protein>
    <submittedName>
        <fullName evidence="1">Uncharacterized protein</fullName>
    </submittedName>
</protein>